<keyword evidence="2" id="KW-1185">Reference proteome</keyword>
<accession>A0A3D8S0K3</accession>
<reference evidence="1 2" key="1">
    <citation type="journal article" date="2018" name="IMA Fungus">
        <title>IMA Genome-F 9: Draft genome sequence of Annulohypoxylon stygium, Aspergillus mulundensis, Berkeleyomyces basicola (syn. Thielaviopsis basicola), Ceratocystis smalleyi, two Cercospora beticola strains, Coleophoma cylindrospora, Fusarium fracticaudum, Phialophora cf. hyalina, and Morchella septimelata.</title>
        <authorList>
            <person name="Wingfield B.D."/>
            <person name="Bills G.F."/>
            <person name="Dong Y."/>
            <person name="Huang W."/>
            <person name="Nel W.J."/>
            <person name="Swalarsk-Parry B.S."/>
            <person name="Vaghefi N."/>
            <person name="Wilken P.M."/>
            <person name="An Z."/>
            <person name="de Beer Z.W."/>
            <person name="De Vos L."/>
            <person name="Chen L."/>
            <person name="Duong T.A."/>
            <person name="Gao Y."/>
            <person name="Hammerbacher A."/>
            <person name="Kikkert J.R."/>
            <person name="Li Y."/>
            <person name="Li H."/>
            <person name="Li K."/>
            <person name="Li Q."/>
            <person name="Liu X."/>
            <person name="Ma X."/>
            <person name="Naidoo K."/>
            <person name="Pethybridge S.J."/>
            <person name="Sun J."/>
            <person name="Steenkamp E.T."/>
            <person name="van der Nest M.A."/>
            <person name="van Wyk S."/>
            <person name="Wingfield M.J."/>
            <person name="Xiong C."/>
            <person name="Yue Q."/>
            <person name="Zhang X."/>
        </authorList>
    </citation>
    <scope>NUCLEOTIDE SEQUENCE [LARGE SCALE GENOMIC DNA]</scope>
    <source>
        <strain evidence="1 2">BP6252</strain>
    </source>
</reference>
<dbReference type="AlphaFoldDB" id="A0A3D8S0K3"/>
<sequence length="134" mass="14862">MFRKVNHVPKGPAISSGNGGARSMENCFIVGLEGYVTTAVNEKFNGQTVVIAKGDFFRIRWDYDPGSSDKPGKGVHVNAEFGSENTRTKIAFVPLNKPIVNSPDNRNHILFQQVNQPALQYAAIQHGSKYHRDF</sequence>
<evidence type="ECO:0000313" key="2">
    <source>
        <dbReference type="Proteomes" id="UP000256645"/>
    </source>
</evidence>
<gene>
    <name evidence="1" type="ORF">BP6252_04471</name>
</gene>
<name>A0A3D8S0K3_9HELO</name>
<comment type="caution">
    <text evidence="1">The sequence shown here is derived from an EMBL/GenBank/DDBJ whole genome shotgun (WGS) entry which is preliminary data.</text>
</comment>
<evidence type="ECO:0000313" key="1">
    <source>
        <dbReference type="EMBL" id="RDW79833.1"/>
    </source>
</evidence>
<dbReference type="EMBL" id="PDLM01000004">
    <property type="protein sequence ID" value="RDW79833.1"/>
    <property type="molecule type" value="Genomic_DNA"/>
</dbReference>
<organism evidence="1 2">
    <name type="scientific">Coleophoma cylindrospora</name>
    <dbReference type="NCBI Taxonomy" id="1849047"/>
    <lineage>
        <taxon>Eukaryota</taxon>
        <taxon>Fungi</taxon>
        <taxon>Dikarya</taxon>
        <taxon>Ascomycota</taxon>
        <taxon>Pezizomycotina</taxon>
        <taxon>Leotiomycetes</taxon>
        <taxon>Helotiales</taxon>
        <taxon>Dermateaceae</taxon>
        <taxon>Coleophoma</taxon>
    </lineage>
</organism>
<proteinExistence type="predicted"/>
<dbReference type="OrthoDB" id="5349761at2759"/>
<protein>
    <submittedName>
        <fullName evidence="1">Uncharacterized protein</fullName>
    </submittedName>
</protein>
<dbReference type="Proteomes" id="UP000256645">
    <property type="component" value="Unassembled WGS sequence"/>
</dbReference>